<comment type="caution">
    <text evidence="4">The sequence shown here is derived from an EMBL/GenBank/DDBJ whole genome shotgun (WGS) entry which is preliminary data.</text>
</comment>
<evidence type="ECO:0000256" key="2">
    <source>
        <dbReference type="ARBA" id="ARBA00022679"/>
    </source>
</evidence>
<gene>
    <name evidence="4" type="ORF">A33O_23384</name>
</gene>
<sequence>MEQLFDSELALLRKKRALMQGDPGARFLMQRAADDLEDRLATVERRFERAAAAFCLTDDAARAIRTSGKTDDITRIETDPAFLEKNGMVADAETLPVEPGSFDLIVSLLSLHEVNDVPGMLSQIRRALKPDGLFLGAMAGAGTLQELREALLAAETELSQGAAPRVSPFADVRDVGGLLQRAGFALPVADLETVTVRYATMFDLMRDLRSIGATSTLAARSRRPATRALFVRAAQIYAERFSDPDGRIRATFNIVWMSGWAPHESQQKPLAPGSAKMSLKEALEKRPESKCSAYGGLRDW</sequence>
<dbReference type="RefSeq" id="WP_007010842.1">
    <property type="nucleotide sequence ID" value="NZ_AJXZ01000077.1"/>
</dbReference>
<dbReference type="STRING" id="204799.GCA_001696575_04061"/>
<evidence type="ECO:0000256" key="1">
    <source>
        <dbReference type="ARBA" id="ARBA00022603"/>
    </source>
</evidence>
<organism evidence="4 5">
    <name type="scientific">Nitratireductor aquibiodomus RA22</name>
    <dbReference type="NCBI Taxonomy" id="1189611"/>
    <lineage>
        <taxon>Bacteria</taxon>
        <taxon>Pseudomonadati</taxon>
        <taxon>Pseudomonadota</taxon>
        <taxon>Alphaproteobacteria</taxon>
        <taxon>Hyphomicrobiales</taxon>
        <taxon>Phyllobacteriaceae</taxon>
        <taxon>Nitratireductor</taxon>
    </lineage>
</organism>
<dbReference type="AlphaFoldDB" id="I5BQ30"/>
<protein>
    <submittedName>
        <fullName evidence="4">Type 11 methyltransferase</fullName>
    </submittedName>
</protein>
<evidence type="ECO:0000313" key="4">
    <source>
        <dbReference type="EMBL" id="EIM71682.1"/>
    </source>
</evidence>
<proteinExistence type="predicted"/>
<keyword evidence="1 4" id="KW-0489">Methyltransferase</keyword>
<dbReference type="PATRIC" id="fig|1189611.3.peg.4688"/>
<dbReference type="Gene3D" id="3.40.50.150">
    <property type="entry name" value="Vaccinia Virus protein VP39"/>
    <property type="match status" value="1"/>
</dbReference>
<dbReference type="CDD" id="cd02440">
    <property type="entry name" value="AdoMet_MTases"/>
    <property type="match status" value="1"/>
</dbReference>
<dbReference type="Proteomes" id="UP000004622">
    <property type="component" value="Unassembled WGS sequence"/>
</dbReference>
<dbReference type="OrthoDB" id="9793723at2"/>
<dbReference type="InterPro" id="IPR029063">
    <property type="entry name" value="SAM-dependent_MTases_sf"/>
</dbReference>
<dbReference type="GO" id="GO:0032259">
    <property type="term" value="P:methylation"/>
    <property type="evidence" value="ECO:0007669"/>
    <property type="project" value="UniProtKB-KW"/>
</dbReference>
<dbReference type="Pfam" id="PF08241">
    <property type="entry name" value="Methyltransf_11"/>
    <property type="match status" value="1"/>
</dbReference>
<dbReference type="PANTHER" id="PTHR13090">
    <property type="entry name" value="ARGININE-HYDROXYLASE NDUFAF5, MITOCHONDRIAL"/>
    <property type="match status" value="1"/>
</dbReference>
<feature type="domain" description="Methyltransferase type 11" evidence="3">
    <location>
        <begin position="71"/>
        <end position="135"/>
    </location>
</feature>
<evidence type="ECO:0000313" key="5">
    <source>
        <dbReference type="Proteomes" id="UP000004622"/>
    </source>
</evidence>
<dbReference type="EMBL" id="AJXZ01000077">
    <property type="protein sequence ID" value="EIM71682.1"/>
    <property type="molecule type" value="Genomic_DNA"/>
</dbReference>
<keyword evidence="2 4" id="KW-0808">Transferase</keyword>
<dbReference type="PANTHER" id="PTHR13090:SF1">
    <property type="entry name" value="ARGININE-HYDROXYLASE NDUFAF5, MITOCHONDRIAL"/>
    <property type="match status" value="1"/>
</dbReference>
<accession>I5BQ30</accession>
<evidence type="ECO:0000259" key="3">
    <source>
        <dbReference type="Pfam" id="PF08241"/>
    </source>
</evidence>
<dbReference type="InterPro" id="IPR050602">
    <property type="entry name" value="Malonyl-ACP_OMT"/>
</dbReference>
<dbReference type="InterPro" id="IPR013216">
    <property type="entry name" value="Methyltransf_11"/>
</dbReference>
<name>I5BQ30_9HYPH</name>
<dbReference type="SUPFAM" id="SSF53335">
    <property type="entry name" value="S-adenosyl-L-methionine-dependent methyltransferases"/>
    <property type="match status" value="1"/>
</dbReference>
<reference evidence="4 5" key="1">
    <citation type="journal article" date="2012" name="J. Bacteriol.">
        <title>Genome Sequence of Nitratireductor aquibiodomus Strain RA22.</title>
        <authorList>
            <person name="Singh A."/>
            <person name="Jangir P.K."/>
            <person name="Kumari C."/>
            <person name="Sharma R."/>
        </authorList>
    </citation>
    <scope>NUCLEOTIDE SEQUENCE [LARGE SCALE GENOMIC DNA]</scope>
    <source>
        <strain evidence="4 5">RA22</strain>
    </source>
</reference>
<dbReference type="GO" id="GO:0008757">
    <property type="term" value="F:S-adenosylmethionine-dependent methyltransferase activity"/>
    <property type="evidence" value="ECO:0007669"/>
    <property type="project" value="InterPro"/>
</dbReference>